<dbReference type="InterPro" id="IPR006674">
    <property type="entry name" value="HD_domain"/>
</dbReference>
<dbReference type="EMBL" id="CP063687">
    <property type="protein sequence ID" value="QOY28626.1"/>
    <property type="molecule type" value="Genomic_DNA"/>
</dbReference>
<protein>
    <submittedName>
        <fullName evidence="1">Uncharacterized protein</fullName>
    </submittedName>
</protein>
<organism evidence="1 2">
    <name type="scientific">Bacillus velezensis</name>
    <dbReference type="NCBI Taxonomy" id="492670"/>
    <lineage>
        <taxon>Bacteria</taxon>
        <taxon>Bacillati</taxon>
        <taxon>Bacillota</taxon>
        <taxon>Bacilli</taxon>
        <taxon>Bacillales</taxon>
        <taxon>Bacillaceae</taxon>
        <taxon>Bacillus</taxon>
        <taxon>Bacillus amyloliquefaciens group</taxon>
    </lineage>
</organism>
<reference evidence="2" key="1">
    <citation type="submission" date="2020-10" db="EMBL/GenBank/DDBJ databases">
        <title>Complete genome sequence of Bacillus velezensis NST6.</title>
        <authorList>
            <person name="Choi J."/>
        </authorList>
    </citation>
    <scope>NUCLEOTIDE SEQUENCE [LARGE SCALE GENOMIC DNA]</scope>
    <source>
        <strain evidence="2">NST6</strain>
    </source>
</reference>
<dbReference type="RefSeq" id="WP_014418162.1">
    <property type="nucleotide sequence ID" value="NZ_BDDG01000002.1"/>
</dbReference>
<name>A0A411A754_BACVE</name>
<dbReference type="PANTHER" id="PTHR33594:SF1">
    <property type="entry name" value="HD_PDEASE DOMAIN-CONTAINING PROTEIN"/>
    <property type="match status" value="1"/>
</dbReference>
<dbReference type="KEGG" id="bmp:NG74_02096"/>
<dbReference type="Pfam" id="PF01966">
    <property type="entry name" value="HD"/>
    <property type="match status" value="1"/>
</dbReference>
<accession>A0A411A754</accession>
<dbReference type="SUPFAM" id="SSF109604">
    <property type="entry name" value="HD-domain/PDEase-like"/>
    <property type="match status" value="1"/>
</dbReference>
<proteinExistence type="predicted"/>
<dbReference type="Proteomes" id="UP000587477">
    <property type="component" value="Chromosome"/>
</dbReference>
<gene>
    <name evidence="1" type="primary">yedJ</name>
    <name evidence="1" type="ORF">BACVE_003667</name>
</gene>
<sequence length="202" mass="22524">MNEKEQLESVRNWVREKLINERTGHDWLHISRVATLSVYMAKEEGADLFITETAALVHDLIDAKLEKSERLTAGEVTERLAAFNIADGPIQEITDIITRMSFRHRELLKKRPLSLEGKVVQDADMLDAIGAAGIGRAFMFAGAKGHPMYGTQTSVLAHIEDKLIKLKGLMNTKTGAGLAEERHQFLLQFAARIQKEAGICKS</sequence>
<dbReference type="PANTHER" id="PTHR33594">
    <property type="entry name" value="SUPERFAMILY HYDROLASE, PUTATIVE (AFU_ORTHOLOGUE AFUA_1G03035)-RELATED"/>
    <property type="match status" value="1"/>
</dbReference>
<dbReference type="InterPro" id="IPR003607">
    <property type="entry name" value="HD/PDEase_dom"/>
</dbReference>
<evidence type="ECO:0000313" key="2">
    <source>
        <dbReference type="Proteomes" id="UP000587477"/>
    </source>
</evidence>
<dbReference type="CDD" id="cd00077">
    <property type="entry name" value="HDc"/>
    <property type="match status" value="1"/>
</dbReference>
<dbReference type="PROSITE" id="PS51831">
    <property type="entry name" value="HD"/>
    <property type="match status" value="1"/>
</dbReference>
<evidence type="ECO:0000313" key="1">
    <source>
        <dbReference type="EMBL" id="QOY28626.1"/>
    </source>
</evidence>
<dbReference type="SMART" id="SM00471">
    <property type="entry name" value="HDc"/>
    <property type="match status" value="1"/>
</dbReference>
<dbReference type="Gene3D" id="1.10.472.50">
    <property type="entry name" value="HD-domain/PDEase-like"/>
    <property type="match status" value="1"/>
</dbReference>
<dbReference type="Gene3D" id="1.20.58.1910">
    <property type="match status" value="1"/>
</dbReference>
<dbReference type="AlphaFoldDB" id="A0A411A754"/>